<reference evidence="1 2" key="1">
    <citation type="submission" date="2021-10" db="EMBL/GenBank/DDBJ databases">
        <authorList>
            <person name="Grouzdev D.S."/>
            <person name="Pantiukh K.S."/>
            <person name="Krutkina M.S."/>
        </authorList>
    </citation>
    <scope>NUCLEOTIDE SEQUENCE [LARGE SCALE GENOMIC DNA]</scope>
    <source>
        <strain evidence="1 2">Z-7514</strain>
    </source>
</reference>
<dbReference type="RefSeq" id="WP_229346364.1">
    <property type="nucleotide sequence ID" value="NZ_JAJFAT010000014.1"/>
</dbReference>
<protein>
    <recommendedName>
        <fullName evidence="3">Transposase</fullName>
    </recommendedName>
</protein>
<comment type="caution">
    <text evidence="1">The sequence shown here is derived from an EMBL/GenBank/DDBJ whole genome shotgun (WGS) entry which is preliminary data.</text>
</comment>
<dbReference type="EMBL" id="JAJFAT010000014">
    <property type="protein sequence ID" value="MCC3145664.1"/>
    <property type="molecule type" value="Genomic_DNA"/>
</dbReference>
<proteinExistence type="predicted"/>
<evidence type="ECO:0000313" key="1">
    <source>
        <dbReference type="EMBL" id="MCC3145664.1"/>
    </source>
</evidence>
<evidence type="ECO:0008006" key="3">
    <source>
        <dbReference type="Google" id="ProtNLM"/>
    </source>
</evidence>
<dbReference type="Proteomes" id="UP001199296">
    <property type="component" value="Unassembled WGS sequence"/>
</dbReference>
<dbReference type="AlphaFoldDB" id="A0AAW4X1N6"/>
<keyword evidence="2" id="KW-1185">Reference proteome</keyword>
<gene>
    <name evidence="1" type="ORF">LJ207_10040</name>
</gene>
<name>A0AAW4X1N6_9FIRM</name>
<sequence length="78" mass="8730">MAKEHCLSYTSIKNSVNVQIDSLIEKDQFKNLNNIEAISIDEIAIKKKHKYGVALTDPMNGKLIDILPSSVKVLLFSL</sequence>
<evidence type="ECO:0000313" key="2">
    <source>
        <dbReference type="Proteomes" id="UP001199296"/>
    </source>
</evidence>
<organism evidence="1 2">
    <name type="scientific">Halanaerobium polyolivorans</name>
    <dbReference type="NCBI Taxonomy" id="2886943"/>
    <lineage>
        <taxon>Bacteria</taxon>
        <taxon>Bacillati</taxon>
        <taxon>Bacillota</taxon>
        <taxon>Clostridia</taxon>
        <taxon>Halanaerobiales</taxon>
        <taxon>Halanaerobiaceae</taxon>
        <taxon>Halanaerobium</taxon>
    </lineage>
</organism>
<accession>A0AAW4X1N6</accession>